<evidence type="ECO:0000313" key="3">
    <source>
        <dbReference type="Proteomes" id="UP000186106"/>
    </source>
</evidence>
<protein>
    <submittedName>
        <fullName evidence="2">Uncharacterized protein</fullName>
    </submittedName>
</protein>
<name>A0A1N7J625_9FLAO</name>
<dbReference type="EMBL" id="CP033926">
    <property type="protein sequence ID" value="AZB01745.1"/>
    <property type="molecule type" value="Genomic_DNA"/>
</dbReference>
<gene>
    <name evidence="1" type="ORF">EG359_19995</name>
    <name evidence="2" type="ORF">SAMN05421768_107371</name>
</gene>
<dbReference type="RefSeq" id="WP_076356709.1">
    <property type="nucleotide sequence ID" value="NZ_CP033926.1"/>
</dbReference>
<evidence type="ECO:0000313" key="2">
    <source>
        <dbReference type="EMBL" id="SIS44818.1"/>
    </source>
</evidence>
<accession>A0A1N7J625</accession>
<evidence type="ECO:0000313" key="4">
    <source>
        <dbReference type="Proteomes" id="UP000279541"/>
    </source>
</evidence>
<evidence type="ECO:0000313" key="1">
    <source>
        <dbReference type="EMBL" id="AZB01745.1"/>
    </source>
</evidence>
<proteinExistence type="predicted"/>
<dbReference type="KEGG" id="cjt:EG359_19995"/>
<reference evidence="2 3" key="1">
    <citation type="submission" date="2017-01" db="EMBL/GenBank/DDBJ databases">
        <authorList>
            <person name="Mah S.A."/>
            <person name="Swanson W.J."/>
            <person name="Moy G.W."/>
            <person name="Vacquier V.D."/>
        </authorList>
    </citation>
    <scope>NUCLEOTIDE SEQUENCE [LARGE SCALE GENOMIC DNA]</scope>
    <source>
        <strain evidence="2 3">DSM 16927</strain>
    </source>
</reference>
<sequence length="103" mass="12088">MAIAKKGLRKIIVDDDIFYWKIRKKISHNEKHDIEYEIPVQHENDGQILLINIGFCRSESYGREFMEITPSIIKSKIAEAVELGWKYHKQGKPVKLINKGLFF</sequence>
<dbReference type="Proteomes" id="UP000279541">
    <property type="component" value="Chromosome"/>
</dbReference>
<dbReference type="EMBL" id="FTNZ01000007">
    <property type="protein sequence ID" value="SIS44818.1"/>
    <property type="molecule type" value="Genomic_DNA"/>
</dbReference>
<organism evidence="2 3">
    <name type="scientific">Chryseobacterium joostei</name>
    <dbReference type="NCBI Taxonomy" id="112234"/>
    <lineage>
        <taxon>Bacteria</taxon>
        <taxon>Pseudomonadati</taxon>
        <taxon>Bacteroidota</taxon>
        <taxon>Flavobacteriia</taxon>
        <taxon>Flavobacteriales</taxon>
        <taxon>Weeksellaceae</taxon>
        <taxon>Chryseobacterium group</taxon>
        <taxon>Chryseobacterium</taxon>
    </lineage>
</organism>
<reference evidence="1 4" key="2">
    <citation type="submission" date="2018-11" db="EMBL/GenBank/DDBJ databases">
        <title>Proposal to divide the Flavobacteriaceae and reorganize its genera based on Amino Acid Identity values calculated from whole genome sequences.</title>
        <authorList>
            <person name="Nicholson A.C."/>
            <person name="Gulvik C.A."/>
            <person name="Whitney A.M."/>
            <person name="Humrighouse B.W."/>
            <person name="Bell M."/>
            <person name="Holmes B."/>
            <person name="Steigerwalt A.G."/>
            <person name="Villarma A."/>
            <person name="Sheth M."/>
            <person name="Batra D."/>
            <person name="Pryor J."/>
            <person name="Bernardet J.-F."/>
            <person name="Hugo C."/>
            <person name="Kampfer P."/>
            <person name="Newman J."/>
            <person name="McQuiston J.R."/>
        </authorList>
    </citation>
    <scope>NUCLEOTIDE SEQUENCE [LARGE SCALE GENOMIC DNA]</scope>
    <source>
        <strain evidence="1 4">DSM 16927</strain>
    </source>
</reference>
<dbReference type="OrthoDB" id="196248at2"/>
<keyword evidence="4" id="KW-1185">Reference proteome</keyword>
<dbReference type="Proteomes" id="UP000186106">
    <property type="component" value="Unassembled WGS sequence"/>
</dbReference>
<dbReference type="AlphaFoldDB" id="A0A1N7J625"/>